<dbReference type="GO" id="GO:0005886">
    <property type="term" value="C:plasma membrane"/>
    <property type="evidence" value="ECO:0007669"/>
    <property type="project" value="UniProtKB-SubCell"/>
</dbReference>
<accession>A0A3E1QA98</accession>
<comment type="subcellular location">
    <subcellularLocation>
        <location evidence="1">Cell membrane</location>
    </subcellularLocation>
</comment>
<comment type="caution">
    <text evidence="6">The sequence shown here is derived from an EMBL/GenBank/DDBJ whole genome shotgun (WGS) entry which is preliminary data.</text>
</comment>
<name>A0A3E1QA98_9FLAO</name>
<proteinExistence type="inferred from homology"/>
<evidence type="ECO:0000256" key="4">
    <source>
        <dbReference type="ARBA" id="ARBA00023136"/>
    </source>
</evidence>
<organism evidence="6 7">
    <name type="scientific">Marixanthomonas ophiurae</name>
    <dbReference type="NCBI Taxonomy" id="387659"/>
    <lineage>
        <taxon>Bacteria</taxon>
        <taxon>Pseudomonadati</taxon>
        <taxon>Bacteroidota</taxon>
        <taxon>Flavobacteriia</taxon>
        <taxon>Flavobacteriales</taxon>
        <taxon>Flavobacteriaceae</taxon>
        <taxon>Marixanthomonas</taxon>
    </lineage>
</organism>
<keyword evidence="4 5" id="KW-0472">Membrane</keyword>
<comment type="similarity">
    <text evidence="2">Belongs to the YjiK family.</text>
</comment>
<dbReference type="Gene3D" id="2.120.10.30">
    <property type="entry name" value="TolB, C-terminal domain"/>
    <property type="match status" value="1"/>
</dbReference>
<dbReference type="Pfam" id="PF06977">
    <property type="entry name" value="SdiA-regulated"/>
    <property type="match status" value="1"/>
</dbReference>
<evidence type="ECO:0008006" key="8">
    <source>
        <dbReference type="Google" id="ProtNLM"/>
    </source>
</evidence>
<evidence type="ECO:0000256" key="2">
    <source>
        <dbReference type="ARBA" id="ARBA00009852"/>
    </source>
</evidence>
<protein>
    <recommendedName>
        <fullName evidence="8">SdiA-regulated family protein</fullName>
    </recommendedName>
</protein>
<feature type="transmembrane region" description="Helical" evidence="5">
    <location>
        <begin position="21"/>
        <end position="40"/>
    </location>
</feature>
<dbReference type="EMBL" id="QVID01000001">
    <property type="protein sequence ID" value="RFN59060.1"/>
    <property type="molecule type" value="Genomic_DNA"/>
</dbReference>
<keyword evidence="3" id="KW-1003">Cell membrane</keyword>
<reference evidence="6 7" key="1">
    <citation type="journal article" date="2007" name="Int. J. Syst. Evol. Microbiol.">
        <title>Marixanthomonas ophiurae gen. nov., sp. nov., a marine bacterium of the family Flavobacteriaceae isolated from a deep-sea brittle star.</title>
        <authorList>
            <person name="Romanenko L.A."/>
            <person name="Uchino M."/>
            <person name="Frolova G.M."/>
            <person name="Mikhailov V.V."/>
        </authorList>
    </citation>
    <scope>NUCLEOTIDE SEQUENCE [LARGE SCALE GENOMIC DNA]</scope>
    <source>
        <strain evidence="6 7">KMM 3046</strain>
    </source>
</reference>
<gene>
    <name evidence="6" type="ORF">DZ858_02990</name>
</gene>
<dbReference type="InterPro" id="IPR009722">
    <property type="entry name" value="YjiK/CarP"/>
</dbReference>
<evidence type="ECO:0000256" key="5">
    <source>
        <dbReference type="SAM" id="Phobius"/>
    </source>
</evidence>
<sequence length="296" mass="33615">MGLKMELNKTRKYMNKHMNKIVAILAVVVIVVSFLFYHFYKTRIEKKRIALDSTQEVIESWELPSILDEISGIVWLKDGRIACIQDEVGIVFFYNLETKKLDGQVKFAGDGDYEGLALMGENMYVVRSDGEIFELLDFLGEEPVFNQYELPLSEKNNIETLLADQENNRLLLMAKDHEPFDNGGRGIYGYNLDTKTLQEKPVLLITATDADLQKTLKKIRPSDIAIHPKTKEIYVLQGTKPRILIVNSNGSVKKEYPLNNKVFYQPEGITFSPDGTLYISNEATGGVPSILKVELK</sequence>
<evidence type="ECO:0000256" key="3">
    <source>
        <dbReference type="ARBA" id="ARBA00022475"/>
    </source>
</evidence>
<dbReference type="AlphaFoldDB" id="A0A3E1QA98"/>
<evidence type="ECO:0000256" key="1">
    <source>
        <dbReference type="ARBA" id="ARBA00004236"/>
    </source>
</evidence>
<dbReference type="Proteomes" id="UP000261082">
    <property type="component" value="Unassembled WGS sequence"/>
</dbReference>
<evidence type="ECO:0000313" key="7">
    <source>
        <dbReference type="Proteomes" id="UP000261082"/>
    </source>
</evidence>
<dbReference type="InterPro" id="IPR011042">
    <property type="entry name" value="6-blade_b-propeller_TolB-like"/>
</dbReference>
<evidence type="ECO:0000313" key="6">
    <source>
        <dbReference type="EMBL" id="RFN59060.1"/>
    </source>
</evidence>
<keyword evidence="7" id="KW-1185">Reference proteome</keyword>
<keyword evidence="5" id="KW-1133">Transmembrane helix</keyword>
<dbReference type="SUPFAM" id="SSF63825">
    <property type="entry name" value="YWTD domain"/>
    <property type="match status" value="1"/>
</dbReference>
<keyword evidence="5" id="KW-0812">Transmembrane</keyword>